<keyword evidence="5" id="KW-1185">Reference proteome</keyword>
<dbReference type="SMART" id="SM00212">
    <property type="entry name" value="UBCc"/>
    <property type="match status" value="1"/>
</dbReference>
<dbReference type="KEGG" id="jcu:105643683"/>
<dbReference type="PANTHER" id="PTHR46116:SF19">
    <property type="entry name" value="UBIQUITIN-CONJUGATING ENZYME FAMILY PROTEIN"/>
    <property type="match status" value="1"/>
</dbReference>
<dbReference type="SUPFAM" id="SSF54495">
    <property type="entry name" value="UBC-like"/>
    <property type="match status" value="1"/>
</dbReference>
<sequence>MEESVTKEFKQFAMVTDYSDHHYSTRSISSTGNNRSFTSTNSIACKKIMQERSILENNLPETISVRGYEGRIDLLRAVIVGANGTPYHDNIVFFDIAFPIDYPNQPLVVYYHSGGLRLKPNLYQNGYVCLSLLNTWGGSGNERWVPSHSSILQALVSLQGLVLNEKPYYNEPGTKPSDDCKDCNNGVFILSCKTMLFSFQNPPKNFEGFVSLFFRERATTILKACNGYMNGEASLSYNSTTASTNSKFKKDLNTIYKKLEEAFTKNGMSQPKESDVVKEDEVVELKSAKIKRKRKTLKNEIEHDHFTRSKASKVTTA</sequence>
<dbReference type="InterPro" id="IPR000608">
    <property type="entry name" value="UBC"/>
</dbReference>
<gene>
    <name evidence="4" type="ORF">JCGZ_19018</name>
</gene>
<dbReference type="Proteomes" id="UP000027138">
    <property type="component" value="Unassembled WGS sequence"/>
</dbReference>
<keyword evidence="1" id="KW-0808">Transferase</keyword>
<evidence type="ECO:0000259" key="3">
    <source>
        <dbReference type="PROSITE" id="PS50127"/>
    </source>
</evidence>
<dbReference type="AlphaFoldDB" id="A0A067JYR0"/>
<dbReference type="OrthoDB" id="47801at2759"/>
<protein>
    <recommendedName>
        <fullName evidence="3">UBC core domain-containing protein</fullName>
    </recommendedName>
</protein>
<name>A0A067JYR0_JATCU</name>
<dbReference type="PANTHER" id="PTHR46116">
    <property type="entry name" value="(E3-INDEPENDENT) E2 UBIQUITIN-CONJUGATING ENZYME"/>
    <property type="match status" value="1"/>
</dbReference>
<evidence type="ECO:0000313" key="4">
    <source>
        <dbReference type="EMBL" id="KDP27938.1"/>
    </source>
</evidence>
<proteinExistence type="predicted"/>
<evidence type="ECO:0000313" key="5">
    <source>
        <dbReference type="Proteomes" id="UP000027138"/>
    </source>
</evidence>
<dbReference type="CDD" id="cd23837">
    <property type="entry name" value="UBCc_UBE2O"/>
    <property type="match status" value="1"/>
</dbReference>
<accession>A0A067JYR0</accession>
<dbReference type="STRING" id="180498.A0A067JYR0"/>
<organism evidence="4 5">
    <name type="scientific">Jatropha curcas</name>
    <name type="common">Barbados nut</name>
    <dbReference type="NCBI Taxonomy" id="180498"/>
    <lineage>
        <taxon>Eukaryota</taxon>
        <taxon>Viridiplantae</taxon>
        <taxon>Streptophyta</taxon>
        <taxon>Embryophyta</taxon>
        <taxon>Tracheophyta</taxon>
        <taxon>Spermatophyta</taxon>
        <taxon>Magnoliopsida</taxon>
        <taxon>eudicotyledons</taxon>
        <taxon>Gunneridae</taxon>
        <taxon>Pentapetalae</taxon>
        <taxon>rosids</taxon>
        <taxon>fabids</taxon>
        <taxon>Malpighiales</taxon>
        <taxon>Euphorbiaceae</taxon>
        <taxon>Crotonoideae</taxon>
        <taxon>Jatropheae</taxon>
        <taxon>Jatropha</taxon>
    </lineage>
</organism>
<evidence type="ECO:0000256" key="2">
    <source>
        <dbReference type="ARBA" id="ARBA00022786"/>
    </source>
</evidence>
<evidence type="ECO:0000256" key="1">
    <source>
        <dbReference type="ARBA" id="ARBA00022679"/>
    </source>
</evidence>
<dbReference type="Gene3D" id="3.10.110.10">
    <property type="entry name" value="Ubiquitin Conjugating Enzyme"/>
    <property type="match status" value="1"/>
</dbReference>
<keyword evidence="2" id="KW-0833">Ubl conjugation pathway</keyword>
<dbReference type="GO" id="GO:0061631">
    <property type="term" value="F:ubiquitin conjugating enzyme activity"/>
    <property type="evidence" value="ECO:0007669"/>
    <property type="project" value="TreeGrafter"/>
</dbReference>
<dbReference type="PROSITE" id="PS50127">
    <property type="entry name" value="UBC_2"/>
    <property type="match status" value="1"/>
</dbReference>
<reference evidence="4 5" key="1">
    <citation type="journal article" date="2014" name="PLoS ONE">
        <title>Global Analysis of Gene Expression Profiles in Physic Nut (Jatropha curcas L.) Seedlings Exposed to Salt Stress.</title>
        <authorList>
            <person name="Zhang L."/>
            <person name="Zhang C."/>
            <person name="Wu P."/>
            <person name="Chen Y."/>
            <person name="Li M."/>
            <person name="Jiang H."/>
            <person name="Wu G."/>
        </authorList>
    </citation>
    <scope>NUCLEOTIDE SEQUENCE [LARGE SCALE GENOMIC DNA]</scope>
    <source>
        <strain evidence="5">cv. GZQX0401</strain>
        <tissue evidence="4">Young leaves</tissue>
    </source>
</reference>
<dbReference type="EMBL" id="KK914794">
    <property type="protein sequence ID" value="KDP27938.1"/>
    <property type="molecule type" value="Genomic_DNA"/>
</dbReference>
<feature type="domain" description="UBC core" evidence="3">
    <location>
        <begin position="43"/>
        <end position="201"/>
    </location>
</feature>
<dbReference type="InterPro" id="IPR016135">
    <property type="entry name" value="UBQ-conjugating_enzyme/RWD"/>
</dbReference>
<dbReference type="Pfam" id="PF00179">
    <property type="entry name" value="UQ_con"/>
    <property type="match status" value="1"/>
</dbReference>